<dbReference type="InterPro" id="IPR043171">
    <property type="entry name" value="Ap4A_phos1/2-like"/>
</dbReference>
<gene>
    <name evidence="4" type="ORF">CIMG_10131</name>
</gene>
<dbReference type="GO" id="GO:0005524">
    <property type="term" value="F:ATP binding"/>
    <property type="evidence" value="ECO:0007669"/>
    <property type="project" value="InterPro"/>
</dbReference>
<dbReference type="Pfam" id="PF09830">
    <property type="entry name" value="ATP_transf"/>
    <property type="match status" value="1"/>
</dbReference>
<name>J3K0V7_COCIM</name>
<dbReference type="PANTHER" id="PTHR38420:SF1">
    <property type="entry name" value="PUTATIVE (AFU_ORTHOLOGUE AFUA_5G14690)-RELATED"/>
    <property type="match status" value="1"/>
</dbReference>
<dbReference type="InterPro" id="IPR019200">
    <property type="entry name" value="ATP_adenylylTrfase_C"/>
</dbReference>
<evidence type="ECO:0000313" key="5">
    <source>
        <dbReference type="Proteomes" id="UP000001261"/>
    </source>
</evidence>
<dbReference type="OrthoDB" id="4203409at2759"/>
<dbReference type="Gene3D" id="3.30.428.70">
    <property type="match status" value="1"/>
</dbReference>
<dbReference type="KEGG" id="cim:CIMG_10131"/>
<dbReference type="VEuPathDB" id="FungiDB:CIMG_10131"/>
<dbReference type="AlphaFoldDB" id="J3K0V7"/>
<feature type="region of interest" description="Disordered" evidence="1">
    <location>
        <begin position="51"/>
        <end position="72"/>
    </location>
</feature>
<organism evidence="4 5">
    <name type="scientific">Coccidioides immitis (strain RS)</name>
    <name type="common">Valley fever fungus</name>
    <dbReference type="NCBI Taxonomy" id="246410"/>
    <lineage>
        <taxon>Eukaryota</taxon>
        <taxon>Fungi</taxon>
        <taxon>Dikarya</taxon>
        <taxon>Ascomycota</taxon>
        <taxon>Pezizomycotina</taxon>
        <taxon>Eurotiomycetes</taxon>
        <taxon>Eurotiomycetidae</taxon>
        <taxon>Onygenales</taxon>
        <taxon>Onygenaceae</taxon>
        <taxon>Coccidioides</taxon>
    </lineage>
</organism>
<evidence type="ECO:0000256" key="1">
    <source>
        <dbReference type="SAM" id="MobiDB-lite"/>
    </source>
</evidence>
<dbReference type="InterPro" id="IPR045759">
    <property type="entry name" value="Ap4A_phos1/2_N"/>
</dbReference>
<dbReference type="OMA" id="GLWFFNS"/>
<dbReference type="GO" id="GO:0009117">
    <property type="term" value="P:nucleotide metabolic process"/>
    <property type="evidence" value="ECO:0007669"/>
    <property type="project" value="InterPro"/>
</dbReference>
<protein>
    <submittedName>
        <fullName evidence="4">Uncharacterized protein</fullName>
    </submittedName>
</protein>
<dbReference type="GeneID" id="4558167"/>
<feature type="compositionally biased region" description="Basic and acidic residues" evidence="1">
    <location>
        <begin position="63"/>
        <end position="72"/>
    </location>
</feature>
<feature type="domain" description="ATP adenylyltransferase C-terminal" evidence="2">
    <location>
        <begin position="178"/>
        <end position="292"/>
    </location>
</feature>
<dbReference type="InParanoid" id="J3K0V7"/>
<dbReference type="Pfam" id="PF19327">
    <property type="entry name" value="Ap4A_phos_N"/>
    <property type="match status" value="1"/>
</dbReference>
<proteinExistence type="predicted"/>
<dbReference type="InterPro" id="IPR009163">
    <property type="entry name" value="Ap4A_phos1/2"/>
</dbReference>
<dbReference type="PANTHER" id="PTHR38420">
    <property type="entry name" value="AP-4-A PHOSPHORYLASE II"/>
    <property type="match status" value="1"/>
</dbReference>
<sequence>MEESFILSKFDSLVKSGIVLYDDQQTSIEHIDRGLRFQFLLTSALAKKPTLHLPSPQAEENSELQHQRRDGSDISTGGFEIGNISSTHFVTVNKFCFARPHLMLLTSDAHRKQYEPLNEKDFEAAWTALAVTTSRDYVVFYNCGQDGGCSRLHKHLQLMPMPEHSLAAFLDSEDGKEPNVPFQWFYHRLKSQHVTPPSLTTVYADLLRQATGVGEGRFEHAGNTQPGTACPHNMILTNRWMLVLPRRRGSINKEAGVNAMGMLGLIAVATKNEIDNWVRLGLTEALRELGVPK</sequence>
<dbReference type="GO" id="GO:0003877">
    <property type="term" value="F:ATP:ADP adenylyltransferase activity"/>
    <property type="evidence" value="ECO:0007669"/>
    <property type="project" value="InterPro"/>
</dbReference>
<dbReference type="InterPro" id="IPR036265">
    <property type="entry name" value="HIT-like_sf"/>
</dbReference>
<dbReference type="SUPFAM" id="SSF54197">
    <property type="entry name" value="HIT-like"/>
    <property type="match status" value="1"/>
</dbReference>
<reference evidence="5" key="2">
    <citation type="journal article" date="2010" name="Genome Res.">
        <title>Population genomic sequencing of Coccidioides fungi reveals recent hybridization and transposon control.</title>
        <authorList>
            <person name="Neafsey D.E."/>
            <person name="Barker B.M."/>
            <person name="Sharpton T.J."/>
            <person name="Stajich J.E."/>
            <person name="Park D.J."/>
            <person name="Whiston E."/>
            <person name="Hung C.-Y."/>
            <person name="McMahan C."/>
            <person name="White J."/>
            <person name="Sykes S."/>
            <person name="Heiman D."/>
            <person name="Young S."/>
            <person name="Zeng Q."/>
            <person name="Abouelleil A."/>
            <person name="Aftuck L."/>
            <person name="Bessette D."/>
            <person name="Brown A."/>
            <person name="FitzGerald M."/>
            <person name="Lui A."/>
            <person name="Macdonald J.P."/>
            <person name="Priest M."/>
            <person name="Orbach M.J."/>
            <person name="Galgiani J.N."/>
            <person name="Kirkland T.N."/>
            <person name="Cole G.T."/>
            <person name="Birren B.W."/>
            <person name="Henn M.R."/>
            <person name="Taylor J.W."/>
            <person name="Rounsley S.D."/>
        </authorList>
    </citation>
    <scope>GENOME REANNOTATION</scope>
    <source>
        <strain evidence="5">RS</strain>
    </source>
</reference>
<dbReference type="EMBL" id="GG704915">
    <property type="protein sequence ID" value="EAS27526.3"/>
    <property type="molecule type" value="Genomic_DNA"/>
</dbReference>
<evidence type="ECO:0000259" key="2">
    <source>
        <dbReference type="Pfam" id="PF09830"/>
    </source>
</evidence>
<keyword evidence="5" id="KW-1185">Reference proteome</keyword>
<feature type="domain" description="Ap4A phosphorylase 1/2 N-terminal" evidence="3">
    <location>
        <begin position="79"/>
        <end position="163"/>
    </location>
</feature>
<evidence type="ECO:0000259" key="3">
    <source>
        <dbReference type="Pfam" id="PF19327"/>
    </source>
</evidence>
<evidence type="ECO:0000313" key="4">
    <source>
        <dbReference type="EMBL" id="EAS27526.3"/>
    </source>
</evidence>
<dbReference type="Proteomes" id="UP000001261">
    <property type="component" value="Unassembled WGS sequence"/>
</dbReference>
<dbReference type="RefSeq" id="XP_001239109.2">
    <property type="nucleotide sequence ID" value="XM_001239108.2"/>
</dbReference>
<reference evidence="5" key="1">
    <citation type="journal article" date="2009" name="Genome Res.">
        <title>Comparative genomic analyses of the human fungal pathogens Coccidioides and their relatives.</title>
        <authorList>
            <person name="Sharpton T.J."/>
            <person name="Stajich J.E."/>
            <person name="Rounsley S.D."/>
            <person name="Gardner M.J."/>
            <person name="Wortman J.R."/>
            <person name="Jordar V.S."/>
            <person name="Maiti R."/>
            <person name="Kodira C.D."/>
            <person name="Neafsey D.E."/>
            <person name="Zeng Q."/>
            <person name="Hung C.-Y."/>
            <person name="McMahan C."/>
            <person name="Muszewska A."/>
            <person name="Grynberg M."/>
            <person name="Mandel M.A."/>
            <person name="Kellner E.M."/>
            <person name="Barker B.M."/>
            <person name="Galgiani J.N."/>
            <person name="Orbach M.J."/>
            <person name="Kirkland T.N."/>
            <person name="Cole G.T."/>
            <person name="Henn M.R."/>
            <person name="Birren B.W."/>
            <person name="Taylor J.W."/>
        </authorList>
    </citation>
    <scope>NUCLEOTIDE SEQUENCE [LARGE SCALE GENOMIC DNA]</scope>
    <source>
        <strain evidence="5">RS</strain>
    </source>
</reference>
<accession>J3K0V7</accession>